<keyword evidence="3 7" id="KW-1133">Transmembrane helix</keyword>
<name>A0AAW1QAC8_9CHLO</name>
<comment type="subcellular location">
    <subcellularLocation>
        <location evidence="6">Nucleus outer membrane</location>
        <topology evidence="6">Single-pass membrane protein</topology>
    </subcellularLocation>
</comment>
<gene>
    <name evidence="8" type="ORF">WJX74_002254</name>
</gene>
<evidence type="ECO:0000256" key="5">
    <source>
        <dbReference type="ARBA" id="ARBA00023242"/>
    </source>
</evidence>
<dbReference type="SUPFAM" id="SSF53474">
    <property type="entry name" value="alpha/beta-Hydrolases"/>
    <property type="match status" value="1"/>
</dbReference>
<evidence type="ECO:0000256" key="1">
    <source>
        <dbReference type="ARBA" id="ARBA00007387"/>
    </source>
</evidence>
<comment type="caution">
    <text evidence="8">The sequence shown here is derived from an EMBL/GenBank/DDBJ whole genome shotgun (WGS) entry which is preliminary data.</text>
</comment>
<keyword evidence="9" id="KW-1185">Reference proteome</keyword>
<dbReference type="PANTHER" id="PTHR12265">
    <property type="entry name" value="TRANSMEMBRANE PROTEIN 53"/>
    <property type="match status" value="1"/>
</dbReference>
<organism evidence="8 9">
    <name type="scientific">Apatococcus lobatus</name>
    <dbReference type="NCBI Taxonomy" id="904363"/>
    <lineage>
        <taxon>Eukaryota</taxon>
        <taxon>Viridiplantae</taxon>
        <taxon>Chlorophyta</taxon>
        <taxon>core chlorophytes</taxon>
        <taxon>Trebouxiophyceae</taxon>
        <taxon>Chlorellales</taxon>
        <taxon>Chlorellaceae</taxon>
        <taxon>Apatococcus</taxon>
    </lineage>
</organism>
<dbReference type="InterPro" id="IPR008547">
    <property type="entry name" value="DUF829_TMEM53"/>
</dbReference>
<reference evidence="8 9" key="1">
    <citation type="journal article" date="2024" name="Nat. Commun.">
        <title>Phylogenomics reveals the evolutionary origins of lichenization in chlorophyte algae.</title>
        <authorList>
            <person name="Puginier C."/>
            <person name="Libourel C."/>
            <person name="Otte J."/>
            <person name="Skaloud P."/>
            <person name="Haon M."/>
            <person name="Grisel S."/>
            <person name="Petersen M."/>
            <person name="Berrin J.G."/>
            <person name="Delaux P.M."/>
            <person name="Dal Grande F."/>
            <person name="Keller J."/>
        </authorList>
    </citation>
    <scope>NUCLEOTIDE SEQUENCE [LARGE SCALE GENOMIC DNA]</scope>
    <source>
        <strain evidence="8 9">SAG 2145</strain>
    </source>
</reference>
<evidence type="ECO:0000256" key="7">
    <source>
        <dbReference type="SAM" id="Phobius"/>
    </source>
</evidence>
<feature type="transmembrane region" description="Helical" evidence="7">
    <location>
        <begin position="151"/>
        <end position="172"/>
    </location>
</feature>
<dbReference type="InterPro" id="IPR029058">
    <property type="entry name" value="AB_hydrolase_fold"/>
</dbReference>
<keyword evidence="4 7" id="KW-0472">Membrane</keyword>
<evidence type="ECO:0000313" key="8">
    <source>
        <dbReference type="EMBL" id="KAK9819006.1"/>
    </source>
</evidence>
<dbReference type="AlphaFoldDB" id="A0AAW1QAC8"/>
<dbReference type="Proteomes" id="UP001438707">
    <property type="component" value="Unassembled WGS sequence"/>
</dbReference>
<keyword evidence="5" id="KW-0539">Nucleus</keyword>
<dbReference type="EMBL" id="JALJOS010000051">
    <property type="protein sequence ID" value="KAK9819006.1"/>
    <property type="molecule type" value="Genomic_DNA"/>
</dbReference>
<accession>A0AAW1QAC8</accession>
<proteinExistence type="inferred from homology"/>
<dbReference type="PANTHER" id="PTHR12265:SF30">
    <property type="entry name" value="TRANSMEMBRANE PROTEIN 53"/>
    <property type="match status" value="1"/>
</dbReference>
<sequence>MSTFVLTDCGLASPLVVILGWLNARDQHLKKYAELLRTLGYSSVRFTCPAWDIMSPFDHARKAWAQQLLMELQEHHLSPPRKVVMYTFSNGGELLYQEMVKSMQNNERFRNIQAAFCGTIHDSAPSYMHTTTGAAAITAGVRGFEAFAIKLVFYLTVIVMCLVAPLTGFLPVKFWKTAQQMRTNRPELFMYSMDDPLCDGQKLESLIGYRTQRGNDITKMRWEHSGHVAHLRYHTTDYTNVLRQFLQRCTKRSA</sequence>
<evidence type="ECO:0000256" key="3">
    <source>
        <dbReference type="ARBA" id="ARBA00022989"/>
    </source>
</evidence>
<dbReference type="Gene3D" id="3.40.50.1820">
    <property type="entry name" value="alpha/beta hydrolase"/>
    <property type="match status" value="1"/>
</dbReference>
<dbReference type="Pfam" id="PF05705">
    <property type="entry name" value="DUF829"/>
    <property type="match status" value="1"/>
</dbReference>
<evidence type="ECO:0000256" key="4">
    <source>
        <dbReference type="ARBA" id="ARBA00023136"/>
    </source>
</evidence>
<evidence type="ECO:0000313" key="9">
    <source>
        <dbReference type="Proteomes" id="UP001438707"/>
    </source>
</evidence>
<dbReference type="GO" id="GO:0005640">
    <property type="term" value="C:nuclear outer membrane"/>
    <property type="evidence" value="ECO:0007669"/>
    <property type="project" value="UniProtKB-SubCell"/>
</dbReference>
<evidence type="ECO:0008006" key="10">
    <source>
        <dbReference type="Google" id="ProtNLM"/>
    </source>
</evidence>
<comment type="similarity">
    <text evidence="1">Belongs to the TMEM53 family.</text>
</comment>
<evidence type="ECO:0000256" key="6">
    <source>
        <dbReference type="ARBA" id="ARBA00034303"/>
    </source>
</evidence>
<protein>
    <recommendedName>
        <fullName evidence="10">Transmembrane protein 53</fullName>
    </recommendedName>
</protein>
<evidence type="ECO:0000256" key="2">
    <source>
        <dbReference type="ARBA" id="ARBA00022692"/>
    </source>
</evidence>
<keyword evidence="2 7" id="KW-0812">Transmembrane</keyword>